<reference evidence="1" key="1">
    <citation type="submission" date="2023-05" db="EMBL/GenBank/DDBJ databases">
        <authorList>
            <consortium name="ELIXIR-Norway"/>
        </authorList>
    </citation>
    <scope>NUCLEOTIDE SEQUENCE</scope>
</reference>
<protein>
    <submittedName>
        <fullName evidence="1">Uncharacterized protein</fullName>
    </submittedName>
</protein>
<evidence type="ECO:0000313" key="1">
    <source>
        <dbReference type="EMBL" id="CAN0220140.1"/>
    </source>
</evidence>
<accession>A0AC59Z4I1</accession>
<sequence length="254" mass="27199">MPRGASTHGALGRPTLPALLGALSGREADHPEQETPWVSRWGRGRWWQHRSLRNPQGVLSLLLNARSHVCKTDEAPSQSRCGGPLGGWASTQTSPVYEGKEEIKTQYVLSYALSLDEKDHIEFLPRVTLVFSDPGLAEVTVKNSFRFQTRFPLPEDSNTGDQGQPHCIPRVPPPTLPGLSRPSGGHLSHDAIRPFCRHLQGLPVCWSAVSGRAPGWGSIVTANLAPSDLAGNGTPATSTAQSQQGGTANASPKG</sequence>
<proteinExistence type="predicted"/>
<dbReference type="EMBL" id="OX596108">
    <property type="protein sequence ID" value="CAN0220140.1"/>
    <property type="molecule type" value="Genomic_DNA"/>
</dbReference>
<organism evidence="1 2">
    <name type="scientific">Rangifer tarandus platyrhynchus</name>
    <name type="common">Svalbard reindeer</name>
    <dbReference type="NCBI Taxonomy" id="3082113"/>
    <lineage>
        <taxon>Eukaryota</taxon>
        <taxon>Metazoa</taxon>
        <taxon>Chordata</taxon>
        <taxon>Craniata</taxon>
        <taxon>Vertebrata</taxon>
        <taxon>Euteleostomi</taxon>
        <taxon>Mammalia</taxon>
        <taxon>Eutheria</taxon>
        <taxon>Laurasiatheria</taxon>
        <taxon>Artiodactyla</taxon>
        <taxon>Ruminantia</taxon>
        <taxon>Pecora</taxon>
        <taxon>Cervidae</taxon>
        <taxon>Odocoileinae</taxon>
        <taxon>Rangifer</taxon>
    </lineage>
</organism>
<evidence type="ECO:0000313" key="2">
    <source>
        <dbReference type="Proteomes" id="UP001162501"/>
    </source>
</evidence>
<name>A0AC59Z4I1_RANTA</name>
<gene>
    <name evidence="1" type="ORF">MRATA1EN22A_LOCUS13847</name>
</gene>
<dbReference type="Proteomes" id="UP001162501">
    <property type="component" value="Chromosome 24"/>
</dbReference>
<reference evidence="1" key="2">
    <citation type="submission" date="2025-03" db="EMBL/GenBank/DDBJ databases">
        <authorList>
            <consortium name="ELIXIR-Norway"/>
            <consortium name="Elixir Norway"/>
        </authorList>
    </citation>
    <scope>NUCLEOTIDE SEQUENCE</scope>
</reference>